<feature type="domain" description="Glycosyltransferase 2-like" evidence="1">
    <location>
        <begin position="5"/>
        <end position="115"/>
    </location>
</feature>
<evidence type="ECO:0000259" key="1">
    <source>
        <dbReference type="Pfam" id="PF00535"/>
    </source>
</evidence>
<organism evidence="2 3">
    <name type="scientific">Megalodesulfovibrio gigas (strain ATCC 19364 / DSM 1382 / NCIMB 9332 / VKM B-1759)</name>
    <name type="common">Desulfovibrio gigas</name>
    <dbReference type="NCBI Taxonomy" id="1121448"/>
    <lineage>
        <taxon>Bacteria</taxon>
        <taxon>Pseudomonadati</taxon>
        <taxon>Thermodesulfobacteriota</taxon>
        <taxon>Desulfovibrionia</taxon>
        <taxon>Desulfovibrionales</taxon>
        <taxon>Desulfovibrionaceae</taxon>
        <taxon>Megalodesulfovibrio</taxon>
    </lineage>
</organism>
<gene>
    <name evidence="2" type="ORF">DGI_2107</name>
</gene>
<evidence type="ECO:0000313" key="2">
    <source>
        <dbReference type="EMBL" id="AGW13871.1"/>
    </source>
</evidence>
<dbReference type="STRING" id="1121448.DGI_2107"/>
<dbReference type="PANTHER" id="PTHR43685:SF2">
    <property type="entry name" value="GLYCOSYLTRANSFERASE 2-LIKE DOMAIN-CONTAINING PROTEIN"/>
    <property type="match status" value="1"/>
</dbReference>
<dbReference type="HOGENOM" id="CLU_025996_19_2_7"/>
<reference evidence="2 3" key="1">
    <citation type="journal article" date="2013" name="J. Bacteriol.">
        <title>Roles of HynAB and Ech, the only two hydrogenases found in the model sulfate reducer Desulfovibrio gigas.</title>
        <authorList>
            <person name="Morais-Silva F.O."/>
            <person name="Santos C.I."/>
            <person name="Rodrigues R."/>
            <person name="Pereira I.A."/>
            <person name="Rodrigues-Pousada C."/>
        </authorList>
    </citation>
    <scope>NUCLEOTIDE SEQUENCE [LARGE SCALE GENOMIC DNA]</scope>
    <source>
        <strain evidence="3">ATCC 19364 / DSM 1382 / NCIMB 9332 / VKM B-1759</strain>
    </source>
</reference>
<proteinExistence type="predicted"/>
<dbReference type="EMBL" id="CP006585">
    <property type="protein sequence ID" value="AGW13871.1"/>
    <property type="molecule type" value="Genomic_DNA"/>
</dbReference>
<dbReference type="AlphaFoldDB" id="T2GCL7"/>
<protein>
    <submittedName>
        <fullName evidence="2">Putative glycosyl transferase family protein</fullName>
    </submittedName>
</protein>
<keyword evidence="2" id="KW-0808">Transferase</keyword>
<dbReference type="SUPFAM" id="SSF53448">
    <property type="entry name" value="Nucleotide-diphospho-sugar transferases"/>
    <property type="match status" value="1"/>
</dbReference>
<keyword evidence="3" id="KW-1185">Reference proteome</keyword>
<dbReference type="OrthoDB" id="9811884at2"/>
<dbReference type="Pfam" id="PF00535">
    <property type="entry name" value="Glycos_transf_2"/>
    <property type="match status" value="1"/>
</dbReference>
<dbReference type="Proteomes" id="UP000016587">
    <property type="component" value="Chromosome"/>
</dbReference>
<dbReference type="GO" id="GO:0016740">
    <property type="term" value="F:transferase activity"/>
    <property type="evidence" value="ECO:0007669"/>
    <property type="project" value="UniProtKB-KW"/>
</dbReference>
<dbReference type="eggNOG" id="COG1215">
    <property type="taxonomic scope" value="Bacteria"/>
</dbReference>
<dbReference type="PATRIC" id="fig|1121448.10.peg.2062"/>
<evidence type="ECO:0000313" key="3">
    <source>
        <dbReference type="Proteomes" id="UP000016587"/>
    </source>
</evidence>
<dbReference type="InterPro" id="IPR029044">
    <property type="entry name" value="Nucleotide-diphossugar_trans"/>
</dbReference>
<dbReference type="KEGG" id="dgg:DGI_2107"/>
<sequence>MKTAVIVPMKNELRGLATLLTTLYAQLSPGDELVVVDAGSDDGTWEFVTCFAATHPQLKPLRVPGAYPGAARNAGIRATDAPIIAQVDGGNLPNAIWLDTIRAPILDGSAEYVTGNSKIMPIWTTVLGRRIDLGSIYGAVSLRGRWIRRAPPPDLPLEQTSFKENAAGGDSVCYRRELWEKAGGFAEWLRFGEDPLFVNKLDKLQPRYTFAEDAVVFWQLGPGLWDILVRRCRSQRRGLRTRAMIAKRWRQVVQYIGLGSLLAASLVVPALQPWALGIWGVAAAVQCVKSFKTWCTRAHPDIDQADRIAQRVAGIVLIPVLDILGVLARIVGTAQALFQLSENEADWGDRVTEYLNS</sequence>
<dbReference type="Gene3D" id="3.90.550.10">
    <property type="entry name" value="Spore Coat Polysaccharide Biosynthesis Protein SpsA, Chain A"/>
    <property type="match status" value="1"/>
</dbReference>
<dbReference type="PANTHER" id="PTHR43685">
    <property type="entry name" value="GLYCOSYLTRANSFERASE"/>
    <property type="match status" value="1"/>
</dbReference>
<accession>T2GCL7</accession>
<name>T2GCL7_MEGG1</name>
<dbReference type="InterPro" id="IPR050834">
    <property type="entry name" value="Glycosyltransf_2"/>
</dbReference>
<dbReference type="RefSeq" id="WP_021760791.1">
    <property type="nucleotide sequence ID" value="NC_022444.1"/>
</dbReference>
<reference evidence="3" key="2">
    <citation type="submission" date="2013-07" db="EMBL/GenBank/DDBJ databases">
        <authorList>
            <person name="Morais-Silva F.O."/>
            <person name="Rezende A.M."/>
            <person name="Pimentel C."/>
            <person name="Resende D.M."/>
            <person name="Santos C.I."/>
            <person name="Clemente C."/>
            <person name="de Oliveira L.M."/>
            <person name="da Silva S.M."/>
            <person name="Costa D.A."/>
            <person name="Varela-Raposo A."/>
            <person name="Horacio E.C.A."/>
            <person name="Matos M."/>
            <person name="Flores O."/>
            <person name="Ruiz J.C."/>
            <person name="Rodrigues-Pousada C."/>
        </authorList>
    </citation>
    <scope>NUCLEOTIDE SEQUENCE [LARGE SCALE GENOMIC DNA]</scope>
    <source>
        <strain evidence="3">ATCC 19364 / DSM 1382 / NCIMB 9332 / VKM B-1759</strain>
    </source>
</reference>
<dbReference type="InterPro" id="IPR001173">
    <property type="entry name" value="Glyco_trans_2-like"/>
</dbReference>